<evidence type="ECO:0000256" key="3">
    <source>
        <dbReference type="SAM" id="SignalP"/>
    </source>
</evidence>
<dbReference type="SMART" id="SM00701">
    <property type="entry name" value="PGRP"/>
    <property type="match status" value="1"/>
</dbReference>
<dbReference type="InterPro" id="IPR028994">
    <property type="entry name" value="Integrin_alpha_N"/>
</dbReference>
<dbReference type="SMART" id="SM00644">
    <property type="entry name" value="Ami_2"/>
    <property type="match status" value="1"/>
</dbReference>
<protein>
    <submittedName>
        <fullName evidence="6">N-acetylmuramoyl-L-alanine amidase</fullName>
    </submittedName>
</protein>
<reference evidence="6 7" key="1">
    <citation type="submission" date="2017-06" db="EMBL/GenBank/DDBJ databases">
        <authorList>
            <person name="Kim H.J."/>
            <person name="Triplett B.A."/>
        </authorList>
    </citation>
    <scope>NUCLEOTIDE SEQUENCE [LARGE SCALE GENOMIC DNA]</scope>
    <source>
        <strain evidence="6 7">DSM 44272</strain>
    </source>
</reference>
<dbReference type="Gene3D" id="3.40.80.10">
    <property type="entry name" value="Peptidoglycan recognition protein-like"/>
    <property type="match status" value="1"/>
</dbReference>
<evidence type="ECO:0000259" key="4">
    <source>
        <dbReference type="SMART" id="SM00644"/>
    </source>
</evidence>
<comment type="similarity">
    <text evidence="1">Belongs to the N-acetylmuramoyl-L-alanine amidase 2 family.</text>
</comment>
<organism evidence="6 7">
    <name type="scientific">Blastococcus mobilis</name>
    <dbReference type="NCBI Taxonomy" id="1938746"/>
    <lineage>
        <taxon>Bacteria</taxon>
        <taxon>Bacillati</taxon>
        <taxon>Actinomycetota</taxon>
        <taxon>Actinomycetes</taxon>
        <taxon>Geodermatophilales</taxon>
        <taxon>Geodermatophilaceae</taxon>
        <taxon>Blastococcus</taxon>
    </lineage>
</organism>
<feature type="domain" description="Peptidoglycan recognition protein family" evidence="5">
    <location>
        <begin position="243"/>
        <end position="391"/>
    </location>
</feature>
<evidence type="ECO:0000313" key="7">
    <source>
        <dbReference type="Proteomes" id="UP000198403"/>
    </source>
</evidence>
<proteinExistence type="inferred from homology"/>
<dbReference type="PANTHER" id="PTHR11022">
    <property type="entry name" value="PEPTIDOGLYCAN RECOGNITION PROTEIN"/>
    <property type="match status" value="1"/>
</dbReference>
<dbReference type="RefSeq" id="WP_254920741.1">
    <property type="nucleotide sequence ID" value="NZ_FZNO01000022.1"/>
</dbReference>
<keyword evidence="3" id="KW-0732">Signal</keyword>
<dbReference type="Proteomes" id="UP000198403">
    <property type="component" value="Unassembled WGS sequence"/>
</dbReference>
<dbReference type="GO" id="GO:0009253">
    <property type="term" value="P:peptidoglycan catabolic process"/>
    <property type="evidence" value="ECO:0007669"/>
    <property type="project" value="InterPro"/>
</dbReference>
<dbReference type="PANTHER" id="PTHR11022:SF41">
    <property type="entry name" value="PEPTIDOGLYCAN-RECOGNITION PROTEIN LC-RELATED"/>
    <property type="match status" value="1"/>
</dbReference>
<dbReference type="EMBL" id="FZNO01000022">
    <property type="protein sequence ID" value="SNR73717.1"/>
    <property type="molecule type" value="Genomic_DNA"/>
</dbReference>
<dbReference type="GO" id="GO:0008745">
    <property type="term" value="F:N-acetylmuramoyl-L-alanine amidase activity"/>
    <property type="evidence" value="ECO:0007669"/>
    <property type="project" value="InterPro"/>
</dbReference>
<feature type="region of interest" description="Disordered" evidence="2">
    <location>
        <begin position="70"/>
        <end position="120"/>
    </location>
</feature>
<feature type="compositionally biased region" description="Pro residues" evidence="2">
    <location>
        <begin position="71"/>
        <end position="88"/>
    </location>
</feature>
<dbReference type="Pfam" id="PF01510">
    <property type="entry name" value="Amidase_2"/>
    <property type="match status" value="1"/>
</dbReference>
<dbReference type="SUPFAM" id="SSF69318">
    <property type="entry name" value="Integrin alpha N-terminal domain"/>
    <property type="match status" value="1"/>
</dbReference>
<dbReference type="GO" id="GO:0008270">
    <property type="term" value="F:zinc ion binding"/>
    <property type="evidence" value="ECO:0007669"/>
    <property type="project" value="InterPro"/>
</dbReference>
<feature type="chain" id="PRO_5012963840" evidence="3">
    <location>
        <begin position="26"/>
        <end position="669"/>
    </location>
</feature>
<dbReference type="AlphaFoldDB" id="A0A238YRF8"/>
<dbReference type="InterPro" id="IPR036505">
    <property type="entry name" value="Amidase/PGRP_sf"/>
</dbReference>
<accession>A0A238YRF8</accession>
<dbReference type="InterPro" id="IPR015510">
    <property type="entry name" value="PGRP"/>
</dbReference>
<evidence type="ECO:0000313" key="6">
    <source>
        <dbReference type="EMBL" id="SNR73717.1"/>
    </source>
</evidence>
<evidence type="ECO:0000259" key="5">
    <source>
        <dbReference type="SMART" id="SM00701"/>
    </source>
</evidence>
<dbReference type="SUPFAM" id="SSF55846">
    <property type="entry name" value="N-acetylmuramoyl-L-alanine amidase-like"/>
    <property type="match status" value="1"/>
</dbReference>
<sequence>MRRVLAGFLAFTAITATLLILPVYAAPSPTPKPVEASIDSVALGSATAPEGEAVVTTDGEVVAAGELAPVTPEPSAAPPPVEPAPPAAMPSTPTAPTSAEQPAPASSGDEVPGVPALTVSRPETDVFSTVGVTWSLDGPVSGVTAQVRVKDKSGKWGRWSDLEMEDAAAVPAADGSLPAGGRGGTAPYWTGDAYGIELVLQTADGSTPQDVQLELIDPGTSPADSAPGKPTARDQAQAGMYMPGIYSRAQWGADERLRTWAPEYAPTLKAATIHHTADRNTYTREQVPEILRATFAYHAVSLKWGDIGYNVLVDKFGRAWEGRYGGLASTVIGAHAGGFNTGTFGVSMMGNYDVVEPPRVMLDAVAHVIAWKLSLYRVSPHGTTTLTSSGGGTAKYATGVSVNLPTIFGHRDVGSTACPGRYAFARMSYIRSTVAAMQSNIGLYEPAEVWTRSADQSVTRVHRGNPGDVPLTCDWDGDGRDTVGLFRRGQFILFDSNSPTAPITAAFYYGNPTDIPLCGDWDGDGDDTVAVWRGGQFFLRNANSSGVSSTYFAFGNPTDAPLAGDWDGDGADSPAVHRDSYFFWTNSDQQGVTDGYRSFGLSGDRPVTGDWDGDGADNLGVARAGVFYLADRTAGQPYDYLYYGNITDNPVAGDWDDAGTDEIGVSRGY</sequence>
<evidence type="ECO:0000256" key="2">
    <source>
        <dbReference type="SAM" id="MobiDB-lite"/>
    </source>
</evidence>
<keyword evidence="7" id="KW-1185">Reference proteome</keyword>
<feature type="signal peptide" evidence="3">
    <location>
        <begin position="1"/>
        <end position="25"/>
    </location>
</feature>
<dbReference type="CDD" id="cd06583">
    <property type="entry name" value="PGRP"/>
    <property type="match status" value="1"/>
</dbReference>
<feature type="compositionally biased region" description="Low complexity" evidence="2">
    <location>
        <begin position="89"/>
        <end position="107"/>
    </location>
</feature>
<gene>
    <name evidence="6" type="ORF">SAMN06272737_1225</name>
</gene>
<feature type="domain" description="N-acetylmuramoyl-L-alanine amidase" evidence="4">
    <location>
        <begin position="259"/>
        <end position="420"/>
    </location>
</feature>
<name>A0A238YRF8_9ACTN</name>
<dbReference type="InterPro" id="IPR006619">
    <property type="entry name" value="PGRP_domain_met/bac"/>
</dbReference>
<dbReference type="InterPro" id="IPR002502">
    <property type="entry name" value="Amidase_domain"/>
</dbReference>
<evidence type="ECO:0000256" key="1">
    <source>
        <dbReference type="ARBA" id="ARBA00007553"/>
    </source>
</evidence>